<accession>A0ABS1KKA0</accession>
<keyword evidence="2" id="KW-1185">Reference proteome</keyword>
<reference evidence="1 2" key="1">
    <citation type="submission" date="2021-01" db="EMBL/GenBank/DDBJ databases">
        <title>Chryseolinea sp. Jin1 Genome sequencing and assembly.</title>
        <authorList>
            <person name="Kim I."/>
        </authorList>
    </citation>
    <scope>NUCLEOTIDE SEQUENCE [LARGE SCALE GENOMIC DNA]</scope>
    <source>
        <strain evidence="1 2">Jin1</strain>
    </source>
</reference>
<dbReference type="EMBL" id="JAERRB010000001">
    <property type="protein sequence ID" value="MBL0739678.1"/>
    <property type="molecule type" value="Genomic_DNA"/>
</dbReference>
<organism evidence="1 2">
    <name type="scientific">Chryseolinea lacunae</name>
    <dbReference type="NCBI Taxonomy" id="2801331"/>
    <lineage>
        <taxon>Bacteria</taxon>
        <taxon>Pseudomonadati</taxon>
        <taxon>Bacteroidota</taxon>
        <taxon>Cytophagia</taxon>
        <taxon>Cytophagales</taxon>
        <taxon>Fulvivirgaceae</taxon>
        <taxon>Chryseolinea</taxon>
    </lineage>
</organism>
<dbReference type="RefSeq" id="WP_202006653.1">
    <property type="nucleotide sequence ID" value="NZ_JAERRB010000001.1"/>
</dbReference>
<sequence length="133" mass="15801">MITRILPIACVVLLASCSDKRELLQGSWHVDSVYSYYNGFGYMRKDLDEEPLQHYQPDGRLRMTRGTEFRFFLYEMPTSDSLVQSSLEKKRTGKFLIVKLDKDQLVLRKEMPFVFPGKNQSRYELRYFSRVKQ</sequence>
<dbReference type="PROSITE" id="PS51257">
    <property type="entry name" value="PROKAR_LIPOPROTEIN"/>
    <property type="match status" value="1"/>
</dbReference>
<name>A0ABS1KKA0_9BACT</name>
<evidence type="ECO:0000313" key="1">
    <source>
        <dbReference type="EMBL" id="MBL0739678.1"/>
    </source>
</evidence>
<evidence type="ECO:0000313" key="2">
    <source>
        <dbReference type="Proteomes" id="UP000613030"/>
    </source>
</evidence>
<dbReference type="Proteomes" id="UP000613030">
    <property type="component" value="Unassembled WGS sequence"/>
</dbReference>
<protein>
    <recommendedName>
        <fullName evidence="3">Lipocalin-like domain-containing protein</fullName>
    </recommendedName>
</protein>
<gene>
    <name evidence="1" type="ORF">JI741_00550</name>
</gene>
<comment type="caution">
    <text evidence="1">The sequence shown here is derived from an EMBL/GenBank/DDBJ whole genome shotgun (WGS) entry which is preliminary data.</text>
</comment>
<proteinExistence type="predicted"/>
<evidence type="ECO:0008006" key="3">
    <source>
        <dbReference type="Google" id="ProtNLM"/>
    </source>
</evidence>